<dbReference type="PANTHER" id="PTHR35532">
    <property type="entry name" value="SIMILAR TO POLYHYDROXYALKANOATE DEPOLYMERASE"/>
    <property type="match status" value="1"/>
</dbReference>
<proteinExistence type="predicted"/>
<accession>A0A4Q9FQU8</accession>
<comment type="caution">
    <text evidence="1">The sequence shown here is derived from an EMBL/GenBank/DDBJ whole genome shotgun (WGS) entry which is preliminary data.</text>
</comment>
<name>A0A4Q9FQU8_9FLAO</name>
<dbReference type="OrthoDB" id="679512at2"/>
<dbReference type="Gene3D" id="2.60.120.260">
    <property type="entry name" value="Galactose-binding domain-like"/>
    <property type="match status" value="2"/>
</dbReference>
<dbReference type="Proteomes" id="UP000292372">
    <property type="component" value="Unassembled WGS sequence"/>
</dbReference>
<gene>
    <name evidence="1" type="ORF">EYD46_06190</name>
</gene>
<evidence type="ECO:0000313" key="2">
    <source>
        <dbReference type="Proteomes" id="UP000292372"/>
    </source>
</evidence>
<dbReference type="PANTHER" id="PTHR35532:SF5">
    <property type="entry name" value="CARBOHYDRATE-BINDING DOMAIN-CONTAINING PROTEIN"/>
    <property type="match status" value="1"/>
</dbReference>
<dbReference type="AlphaFoldDB" id="A0A4Q9FQU8"/>
<evidence type="ECO:0000313" key="1">
    <source>
        <dbReference type="EMBL" id="TBN17895.1"/>
    </source>
</evidence>
<organism evidence="1 2">
    <name type="scientific">Hyunsoonleella pacifica</name>
    <dbReference type="NCBI Taxonomy" id="1080224"/>
    <lineage>
        <taxon>Bacteria</taxon>
        <taxon>Pseudomonadati</taxon>
        <taxon>Bacteroidota</taxon>
        <taxon>Flavobacteriia</taxon>
        <taxon>Flavobacteriales</taxon>
        <taxon>Flavobacteriaceae</taxon>
    </lineage>
</organism>
<dbReference type="PROSITE" id="PS51257">
    <property type="entry name" value="PROKAR_LIPOPROTEIN"/>
    <property type="match status" value="1"/>
</dbReference>
<protein>
    <submittedName>
        <fullName evidence="1">Discoidin domain-containing protein</fullName>
    </submittedName>
</protein>
<reference evidence="1 2" key="1">
    <citation type="journal article" date="2015" name="Int. J. Syst. Evol. Microbiol.">
        <title>Hyunsoonleella pacifica sp. nov., isolated from seawater of South Pacific Gyre.</title>
        <authorList>
            <person name="Gao X."/>
            <person name="Zhang Z."/>
            <person name="Dai X."/>
            <person name="Zhang X.H."/>
        </authorList>
    </citation>
    <scope>NUCLEOTIDE SEQUENCE [LARGE SCALE GENOMIC DNA]</scope>
    <source>
        <strain evidence="1 2">SW033</strain>
    </source>
</reference>
<dbReference type="EMBL" id="SIRS01000002">
    <property type="protein sequence ID" value="TBN17895.1"/>
    <property type="molecule type" value="Genomic_DNA"/>
</dbReference>
<keyword evidence="2" id="KW-1185">Reference proteome</keyword>
<dbReference type="RefSeq" id="WP_130936185.1">
    <property type="nucleotide sequence ID" value="NZ_BMEE01000001.1"/>
</dbReference>
<sequence length="710" mass="82816">MIIKKKNQTICFGIFILLVFGLSFSCSTKENSKNYNVEEALLISKTNKIELENVLEYFKDDSEKLKAAEFLISNMISHYSYGDVKFINNNHKKALELLNLNSREQFLVGLNRVKVKKEIWDKNKKVKKEIDSLVNGIKILKNTITTKDVETLNGNFLIAHIEKAFTKWKTSNLIDKNNFEEFAETFLPYRYGNEQLNTPKNYPRDITFELLKNTNPNDTKGVVNILKGYFSRIHRLTSGIKKKDNIGFYNILKWWDLYCDDQVVIAAQILNDISIPTYIDCTPIWLDQTLGHSWCVSKDSLGNHLPFSPFYQSVDSLENKGIYNKNYFKRTSKVFRRTFEIQKQSALDLKKENEEIPGFFKTQHWKDVTDNYHKTTSISLQIRGFNYAKNNLAYLAVFTAKGWIPVDYGLVNQNESKVSFYKVPKGIVYNVVTFSNQKTIPVSSAFYVKDDGRIIKVVPSLRDKTDMYVLEKYPEKERLLDFRIERINSKFQGSNNPKFKDAEDLYEFKEAPKNYIESIDIKSDNKYRYLRFVTNNNLPTYISLIECYGNNQSDNPPIQKSIPYIFDIKDTINVNNQLTLLQGKLFSNNKNTSSENLNCVFDGNIETYSRDKWIGVDFGEPKKIEEIRYALRSANNRINAGDLYKLFYYDNGWVYFGIQKAKYNFLNFENVPSGTMYMLKNITKGKEELPFMYKNGKQYFANHDDLAEIL</sequence>